<evidence type="ECO:0000313" key="4">
    <source>
        <dbReference type="Proteomes" id="UP000620874"/>
    </source>
</evidence>
<evidence type="ECO:0000313" key="3">
    <source>
        <dbReference type="EMBL" id="MBD8038992.1"/>
    </source>
</evidence>
<protein>
    <submittedName>
        <fullName evidence="3">GNAT family N-acetyltransferase</fullName>
    </submittedName>
</protein>
<feature type="domain" description="N-acetyltransferase" evidence="2">
    <location>
        <begin position="2"/>
        <end position="147"/>
    </location>
</feature>
<dbReference type="Proteomes" id="UP000620874">
    <property type="component" value="Unassembled WGS sequence"/>
</dbReference>
<dbReference type="SUPFAM" id="SSF55729">
    <property type="entry name" value="Acyl-CoA N-acyltransferases (Nat)"/>
    <property type="match status" value="1"/>
</dbReference>
<keyword evidence="4" id="KW-1185">Reference proteome</keyword>
<dbReference type="PROSITE" id="PS51186">
    <property type="entry name" value="GNAT"/>
    <property type="match status" value="1"/>
</dbReference>
<dbReference type="CDD" id="cd04301">
    <property type="entry name" value="NAT_SF"/>
    <property type="match status" value="1"/>
</dbReference>
<keyword evidence="1" id="KW-0808">Transferase</keyword>
<dbReference type="PANTHER" id="PTHR13947">
    <property type="entry name" value="GNAT FAMILY N-ACETYLTRANSFERASE"/>
    <property type="match status" value="1"/>
</dbReference>
<dbReference type="InterPro" id="IPR000182">
    <property type="entry name" value="GNAT_dom"/>
</dbReference>
<organism evidence="3 4">
    <name type="scientific">Phocaeicola intestinalis</name>
    <dbReference type="NCBI Taxonomy" id="2762212"/>
    <lineage>
        <taxon>Bacteria</taxon>
        <taxon>Pseudomonadati</taxon>
        <taxon>Bacteroidota</taxon>
        <taxon>Bacteroidia</taxon>
        <taxon>Bacteroidales</taxon>
        <taxon>Bacteroidaceae</taxon>
        <taxon>Phocaeicola</taxon>
    </lineage>
</organism>
<dbReference type="EMBL" id="JACSPP010000002">
    <property type="protein sequence ID" value="MBD8038992.1"/>
    <property type="molecule type" value="Genomic_DNA"/>
</dbReference>
<sequence>MKTIRKSQQTDCLTIYNLICDMEAQTLPYETFEEIYSRQLENDCYICLVYEINGEVIGCINLRMEYQLHHAGRICEIMELAVRSDRRSQGIGRCLFNAAYNEAKAQGCLQIEVCCNQLRLRTHRFYEVCGMHNFHYKFSLSLTQTGDYDNKLGR</sequence>
<dbReference type="PANTHER" id="PTHR13947:SF37">
    <property type="entry name" value="LD18367P"/>
    <property type="match status" value="1"/>
</dbReference>
<dbReference type="InterPro" id="IPR050769">
    <property type="entry name" value="NAT_camello-type"/>
</dbReference>
<comment type="caution">
    <text evidence="3">The sequence shown here is derived from an EMBL/GenBank/DDBJ whole genome shotgun (WGS) entry which is preliminary data.</text>
</comment>
<dbReference type="Gene3D" id="3.40.630.30">
    <property type="match status" value="1"/>
</dbReference>
<dbReference type="RefSeq" id="WP_087212588.1">
    <property type="nucleotide sequence ID" value="NZ_JACSPP010000002.1"/>
</dbReference>
<dbReference type="InterPro" id="IPR016181">
    <property type="entry name" value="Acyl_CoA_acyltransferase"/>
</dbReference>
<gene>
    <name evidence="3" type="ORF">H9625_00765</name>
</gene>
<reference evidence="3 4" key="1">
    <citation type="submission" date="2020-08" db="EMBL/GenBank/DDBJ databases">
        <title>A Genomic Blueprint of the Chicken Gut Microbiome.</title>
        <authorList>
            <person name="Gilroy R."/>
            <person name="Ravi A."/>
            <person name="Getino M."/>
            <person name="Pursley I."/>
            <person name="Horton D.L."/>
            <person name="Alikhan N.-F."/>
            <person name="Baker D."/>
            <person name="Gharbi K."/>
            <person name="Hall N."/>
            <person name="Watson M."/>
            <person name="Adriaenssens E.M."/>
            <person name="Foster-Nyarko E."/>
            <person name="Jarju S."/>
            <person name="Secka A."/>
            <person name="Antonio M."/>
            <person name="Oren A."/>
            <person name="Chaudhuri R."/>
            <person name="La Ragione R.M."/>
            <person name="Hildebrand F."/>
            <person name="Pallen M.J."/>
        </authorList>
    </citation>
    <scope>NUCLEOTIDE SEQUENCE [LARGE SCALE GENOMIC DNA]</scope>
    <source>
        <strain evidence="3 4">Sa1CVN1</strain>
    </source>
</reference>
<dbReference type="Pfam" id="PF00583">
    <property type="entry name" value="Acetyltransf_1"/>
    <property type="match status" value="1"/>
</dbReference>
<proteinExistence type="predicted"/>
<name>A0ABR8Y460_9BACT</name>
<accession>A0ABR8Y460</accession>
<evidence type="ECO:0000256" key="1">
    <source>
        <dbReference type="ARBA" id="ARBA00022679"/>
    </source>
</evidence>
<evidence type="ECO:0000259" key="2">
    <source>
        <dbReference type="PROSITE" id="PS51186"/>
    </source>
</evidence>